<evidence type="ECO:0000313" key="2">
    <source>
        <dbReference type="Proteomes" id="UP000245626"/>
    </source>
</evidence>
<sequence length="714" mass="81794">MSYHATERGHKRSRDERIDDRRVSRRSDGRFDPTSPRSRREEDERHSGRREEEWTRHSQSRRHPDDVGYHGSHFDHRDRDYETRNDRRAYRSGYDRDQAKESDRRSHVNREHARGEGGDDRFGKEDKARQRDGLRNPDDEEPAHRGAKPTREERPDEEYELELEEEDPKRLIEESRRRRKAILEKYSATSTPALSSAVSAPTSDVERSRSNTRDHSPTSRAKETSTEASVEPEEKQSKEFSLEKDGRAHSLSPTSTHLRPAISAADYDPNFDRAEDDEMEQKKLGKPTNANGAQVSTSSTDILSGVGGPATAKGEVEYEEIEVDDEDDLDDMFSFDEKPKKKKIKVLKGTSLPVGQEPVQPRLPMAAALHDNWDDPDGYYRVTLGEKLDDGRYQVFANLGRGMFASVVRARDTHNNDREVAIKIVRTQETMYKAGLKEINILRKLAELDPEDKKHIVRLEGHFEHRGHLCMVFESLSMNLREVVKRFGKDVGLNLRAVRAYAHQLFLALSLMKKASIMHADIKPDNILVNDSKTILKVCDLGSASDLSEMEITPYLVSRFYRAPEIILGRPYDCSLDMWSVGCTLYELATGKILFPGRTNNQMLLLMQEVKGKFTTKQIRKSKFADQHFDDTNTFLSAEKDKSTGQDVIRRVNLQKPVEDLRSKILPGNTAKRMKEDELRLTLNFVDLLNRALELDPAKRLTPKDALAHPFLTS</sequence>
<name>A0ACD0P774_9BASI</name>
<proteinExistence type="predicted"/>
<dbReference type="EMBL" id="KZ819702">
    <property type="protein sequence ID" value="PWN53960.1"/>
    <property type="molecule type" value="Genomic_DNA"/>
</dbReference>
<dbReference type="Proteomes" id="UP000245626">
    <property type="component" value="Unassembled WGS sequence"/>
</dbReference>
<organism evidence="1 2">
    <name type="scientific">Violaceomyces palustris</name>
    <dbReference type="NCBI Taxonomy" id="1673888"/>
    <lineage>
        <taxon>Eukaryota</taxon>
        <taxon>Fungi</taxon>
        <taxon>Dikarya</taxon>
        <taxon>Basidiomycota</taxon>
        <taxon>Ustilaginomycotina</taxon>
        <taxon>Ustilaginomycetes</taxon>
        <taxon>Violaceomycetales</taxon>
        <taxon>Violaceomycetaceae</taxon>
        <taxon>Violaceomyces</taxon>
    </lineage>
</organism>
<keyword evidence="2" id="KW-1185">Reference proteome</keyword>
<accession>A0ACD0P774</accession>
<reference evidence="1 2" key="1">
    <citation type="journal article" date="2018" name="Mol. Biol. Evol.">
        <title>Broad Genomic Sampling Reveals a Smut Pathogenic Ancestry of the Fungal Clade Ustilaginomycotina.</title>
        <authorList>
            <person name="Kijpornyongpan T."/>
            <person name="Mondo S.J."/>
            <person name="Barry K."/>
            <person name="Sandor L."/>
            <person name="Lee J."/>
            <person name="Lipzen A."/>
            <person name="Pangilinan J."/>
            <person name="LaButti K."/>
            <person name="Hainaut M."/>
            <person name="Henrissat B."/>
            <person name="Grigoriev I.V."/>
            <person name="Spatafora J.W."/>
            <person name="Aime M.C."/>
        </authorList>
    </citation>
    <scope>NUCLEOTIDE SEQUENCE [LARGE SCALE GENOMIC DNA]</scope>
    <source>
        <strain evidence="1 2">SA 807</strain>
    </source>
</reference>
<evidence type="ECO:0000313" key="1">
    <source>
        <dbReference type="EMBL" id="PWN53960.1"/>
    </source>
</evidence>
<protein>
    <submittedName>
        <fullName evidence="1">Kinase-like protein</fullName>
    </submittedName>
</protein>
<gene>
    <name evidence="1" type="ORF">IE53DRAFT_383486</name>
</gene>